<dbReference type="Gene3D" id="3.30.565.10">
    <property type="entry name" value="Histidine kinase-like ATPase, C-terminal domain"/>
    <property type="match status" value="1"/>
</dbReference>
<evidence type="ECO:0000256" key="3">
    <source>
        <dbReference type="ARBA" id="ARBA00012438"/>
    </source>
</evidence>
<dbReference type="GO" id="GO:0005886">
    <property type="term" value="C:plasma membrane"/>
    <property type="evidence" value="ECO:0007669"/>
    <property type="project" value="UniProtKB-SubCell"/>
</dbReference>
<dbReference type="OrthoDB" id="9806130at2"/>
<dbReference type="PANTHER" id="PTHR43547">
    <property type="entry name" value="TWO-COMPONENT HISTIDINE KINASE"/>
    <property type="match status" value="1"/>
</dbReference>
<evidence type="ECO:0000256" key="2">
    <source>
        <dbReference type="ARBA" id="ARBA00004236"/>
    </source>
</evidence>
<dbReference type="Pfam" id="PF02518">
    <property type="entry name" value="HATPase_c"/>
    <property type="match status" value="1"/>
</dbReference>
<gene>
    <name evidence="12" type="ORF">FAB82_26360</name>
</gene>
<dbReference type="FunFam" id="1.10.287.130:FF:000001">
    <property type="entry name" value="Two-component sensor histidine kinase"/>
    <property type="match status" value="1"/>
</dbReference>
<dbReference type="InterPro" id="IPR003594">
    <property type="entry name" value="HATPase_dom"/>
</dbReference>
<dbReference type="AlphaFoldDB" id="A0A4S8PR82"/>
<dbReference type="Pfam" id="PF00512">
    <property type="entry name" value="HisKA"/>
    <property type="match status" value="1"/>
</dbReference>
<comment type="caution">
    <text evidence="12">The sequence shown here is derived from an EMBL/GenBank/DDBJ whole genome shotgun (WGS) entry which is preliminary data.</text>
</comment>
<dbReference type="CDD" id="cd00082">
    <property type="entry name" value="HisKA"/>
    <property type="match status" value="1"/>
</dbReference>
<reference evidence="12 13" key="2">
    <citation type="submission" date="2019-05" db="EMBL/GenBank/DDBJ databases">
        <title>Glycomyces buryatensis sp. nov.</title>
        <authorList>
            <person name="Nikitina E."/>
        </authorList>
    </citation>
    <scope>NUCLEOTIDE SEQUENCE [LARGE SCALE GENOMIC DNA]</scope>
    <source>
        <strain evidence="12 13">18</strain>
    </source>
</reference>
<feature type="chain" id="PRO_5039291644" description="histidine kinase" evidence="10">
    <location>
        <begin position="24"/>
        <end position="406"/>
    </location>
</feature>
<dbReference type="InterPro" id="IPR036097">
    <property type="entry name" value="HisK_dim/P_sf"/>
</dbReference>
<feature type="transmembrane region" description="Helical" evidence="9">
    <location>
        <begin position="33"/>
        <end position="53"/>
    </location>
</feature>
<evidence type="ECO:0000256" key="1">
    <source>
        <dbReference type="ARBA" id="ARBA00000085"/>
    </source>
</evidence>
<comment type="subcellular location">
    <subcellularLocation>
        <location evidence="2">Cell membrane</location>
    </subcellularLocation>
</comment>
<keyword evidence="10" id="KW-0732">Signal</keyword>
<dbReference type="Gene3D" id="1.10.287.130">
    <property type="match status" value="1"/>
</dbReference>
<dbReference type="InterPro" id="IPR005467">
    <property type="entry name" value="His_kinase_dom"/>
</dbReference>
<feature type="coiled-coil region" evidence="8">
    <location>
        <begin position="154"/>
        <end position="181"/>
    </location>
</feature>
<keyword evidence="6 12" id="KW-0418">Kinase</keyword>
<keyword evidence="9" id="KW-0812">Transmembrane</keyword>
<dbReference type="InterPro" id="IPR036890">
    <property type="entry name" value="HATPase_C_sf"/>
</dbReference>
<evidence type="ECO:0000259" key="11">
    <source>
        <dbReference type="PROSITE" id="PS50109"/>
    </source>
</evidence>
<dbReference type="SUPFAM" id="SSF47384">
    <property type="entry name" value="Homodimeric domain of signal transducing histidine kinase"/>
    <property type="match status" value="1"/>
</dbReference>
<protein>
    <recommendedName>
        <fullName evidence="3">histidine kinase</fullName>
        <ecNumber evidence="3">2.7.13.3</ecNumber>
    </recommendedName>
</protein>
<feature type="transmembrane region" description="Helical" evidence="9">
    <location>
        <begin position="65"/>
        <end position="88"/>
    </location>
</feature>
<dbReference type="EMBL" id="STGY01000083">
    <property type="protein sequence ID" value="THV33707.1"/>
    <property type="molecule type" value="Genomic_DNA"/>
</dbReference>
<dbReference type="SMART" id="SM00388">
    <property type="entry name" value="HisKA"/>
    <property type="match status" value="1"/>
</dbReference>
<dbReference type="PROSITE" id="PS50109">
    <property type="entry name" value="HIS_KIN"/>
    <property type="match status" value="1"/>
</dbReference>
<evidence type="ECO:0000256" key="7">
    <source>
        <dbReference type="ARBA" id="ARBA00023012"/>
    </source>
</evidence>
<feature type="transmembrane region" description="Helical" evidence="9">
    <location>
        <begin position="94"/>
        <end position="115"/>
    </location>
</feature>
<feature type="signal peptide" evidence="10">
    <location>
        <begin position="1"/>
        <end position="23"/>
    </location>
</feature>
<evidence type="ECO:0000256" key="8">
    <source>
        <dbReference type="SAM" id="Coils"/>
    </source>
</evidence>
<dbReference type="CDD" id="cd00075">
    <property type="entry name" value="HATPase"/>
    <property type="match status" value="1"/>
</dbReference>
<evidence type="ECO:0000256" key="9">
    <source>
        <dbReference type="SAM" id="Phobius"/>
    </source>
</evidence>
<dbReference type="InterPro" id="IPR004358">
    <property type="entry name" value="Sig_transdc_His_kin-like_C"/>
</dbReference>
<keyword evidence="13" id="KW-1185">Reference proteome</keyword>
<dbReference type="SMART" id="SM00387">
    <property type="entry name" value="HATPase_c"/>
    <property type="match status" value="1"/>
</dbReference>
<reference evidence="13" key="1">
    <citation type="submission" date="2019-04" db="EMBL/GenBank/DDBJ databases">
        <title>Nocardioides xinjiangensis sp. nov.</title>
        <authorList>
            <person name="Liu S."/>
        </authorList>
    </citation>
    <scope>NUCLEOTIDE SEQUENCE [LARGE SCALE GENOMIC DNA]</scope>
    <source>
        <strain evidence="13">18</strain>
    </source>
</reference>
<evidence type="ECO:0000313" key="12">
    <source>
        <dbReference type="EMBL" id="THV33707.1"/>
    </source>
</evidence>
<keyword evidence="8" id="KW-0175">Coiled coil</keyword>
<dbReference type="PRINTS" id="PR00344">
    <property type="entry name" value="BCTRLSENSOR"/>
</dbReference>
<evidence type="ECO:0000256" key="5">
    <source>
        <dbReference type="ARBA" id="ARBA00022679"/>
    </source>
</evidence>
<keyword evidence="7" id="KW-0902">Two-component regulatory system</keyword>
<dbReference type="InterPro" id="IPR003661">
    <property type="entry name" value="HisK_dim/P_dom"/>
</dbReference>
<dbReference type="PANTHER" id="PTHR43547:SF2">
    <property type="entry name" value="HYBRID SIGNAL TRANSDUCTION HISTIDINE KINASE C"/>
    <property type="match status" value="1"/>
</dbReference>
<evidence type="ECO:0000256" key="4">
    <source>
        <dbReference type="ARBA" id="ARBA00022553"/>
    </source>
</evidence>
<accession>A0A4S8PR82</accession>
<evidence type="ECO:0000256" key="10">
    <source>
        <dbReference type="SAM" id="SignalP"/>
    </source>
</evidence>
<comment type="catalytic activity">
    <reaction evidence="1">
        <text>ATP + protein L-histidine = ADP + protein N-phospho-L-histidine.</text>
        <dbReference type="EC" id="2.7.13.3"/>
    </reaction>
</comment>
<keyword evidence="9" id="KW-0472">Membrane</keyword>
<feature type="domain" description="Histidine kinase" evidence="11">
    <location>
        <begin position="188"/>
        <end position="404"/>
    </location>
</feature>
<keyword evidence="5" id="KW-0808">Transferase</keyword>
<dbReference type="Proteomes" id="UP000308760">
    <property type="component" value="Unassembled WGS sequence"/>
</dbReference>
<proteinExistence type="predicted"/>
<evidence type="ECO:0000256" key="6">
    <source>
        <dbReference type="ARBA" id="ARBA00022777"/>
    </source>
</evidence>
<sequence length="406" mass="42389">MRRIGFLLILATALAAAGAIALAADFPPRDIAVLIGIAAVASTIASILGGIVLRLLRNRPARIQALTVAMSSVLVAATGVVTAAQAMFISAHDLVVLFVVLIVAAGIALGAAWQLGDDIGAGARQVGDYARTLVGTDGRIHAENAPPVTGPGELAMLAAELNDVSRRLDESQRRERALEASRRELIAWVSHDLRAPLATIRAMAEALDDDIVDDDATLKRYHSQIRTDAERLTALVDDLFELSRINSGVLRLGAEKVDLSDALADALAGASAAAEFKGVGLTENCADLPPAEVSARECTRALANLLDNAIRHTPPGGTVRVEAVGEAGTVAVRVGDECGGIPEADLPRVFDIAFRGDDARRRDERGGGLGLAIARGLIEAHGGTVSVANWGNGCRFTVRLPLGGVW</sequence>
<name>A0A4S8PR82_9ACTN</name>
<dbReference type="EC" id="2.7.13.3" evidence="3"/>
<evidence type="ECO:0000313" key="13">
    <source>
        <dbReference type="Proteomes" id="UP000308760"/>
    </source>
</evidence>
<organism evidence="12 13">
    <name type="scientific">Glycomyces buryatensis</name>
    <dbReference type="NCBI Taxonomy" id="2570927"/>
    <lineage>
        <taxon>Bacteria</taxon>
        <taxon>Bacillati</taxon>
        <taxon>Actinomycetota</taxon>
        <taxon>Actinomycetes</taxon>
        <taxon>Glycomycetales</taxon>
        <taxon>Glycomycetaceae</taxon>
        <taxon>Glycomyces</taxon>
    </lineage>
</organism>
<keyword evidence="9" id="KW-1133">Transmembrane helix</keyword>
<dbReference type="SUPFAM" id="SSF55874">
    <property type="entry name" value="ATPase domain of HSP90 chaperone/DNA topoisomerase II/histidine kinase"/>
    <property type="match status" value="1"/>
</dbReference>
<keyword evidence="4" id="KW-0597">Phosphoprotein</keyword>
<dbReference type="GO" id="GO:0000155">
    <property type="term" value="F:phosphorelay sensor kinase activity"/>
    <property type="evidence" value="ECO:0007669"/>
    <property type="project" value="InterPro"/>
</dbReference>